<evidence type="ECO:0000256" key="10">
    <source>
        <dbReference type="ARBA" id="ARBA00023033"/>
    </source>
</evidence>
<protein>
    <recommendedName>
        <fullName evidence="5">L-lysine N6-monooxygenase MbtG</fullName>
        <ecNumber evidence="4">1.14.13.59</ecNumber>
    </recommendedName>
    <alternativeName>
        <fullName evidence="14">Lysine 6-N-hydroxylase</fullName>
    </alternativeName>
    <alternativeName>
        <fullName evidence="13">Lysine N6-hydroxylase</fullName>
    </alternativeName>
    <alternativeName>
        <fullName evidence="11">Lysine-N-oxygenase</fullName>
    </alternativeName>
    <alternativeName>
        <fullName evidence="12">Mycobactin synthase protein G</fullName>
    </alternativeName>
</protein>
<proteinExistence type="inferred from homology"/>
<comment type="cofactor">
    <cofactor evidence="1">
        <name>FAD</name>
        <dbReference type="ChEBI" id="CHEBI:57692"/>
    </cofactor>
</comment>
<keyword evidence="17" id="KW-1185">Reference proteome</keyword>
<evidence type="ECO:0000256" key="3">
    <source>
        <dbReference type="ARBA" id="ARBA00007588"/>
    </source>
</evidence>
<dbReference type="Proteomes" id="UP000734823">
    <property type="component" value="Unassembled WGS sequence"/>
</dbReference>
<dbReference type="PANTHER" id="PTHR42802:SF1">
    <property type="entry name" value="L-ORNITHINE N(5)-MONOOXYGENASE"/>
    <property type="match status" value="1"/>
</dbReference>
<dbReference type="EMBL" id="JABVED010000023">
    <property type="protein sequence ID" value="MBC6451068.1"/>
    <property type="molecule type" value="Genomic_DNA"/>
</dbReference>
<comment type="similarity">
    <text evidence="3">Belongs to the lysine N(6)-hydroxylase/L-ornithine N(5)-oxygenase family.</text>
</comment>
<dbReference type="PANTHER" id="PTHR42802">
    <property type="entry name" value="MONOOXYGENASE"/>
    <property type="match status" value="1"/>
</dbReference>
<keyword evidence="8" id="KW-0521">NADP</keyword>
<comment type="catalytic activity">
    <reaction evidence="15">
        <text>L-lysine + NADPH + O2 = N(6)-hydroxy-L-lysine + NADP(+) + H2O</text>
        <dbReference type="Rhea" id="RHEA:23228"/>
        <dbReference type="ChEBI" id="CHEBI:15377"/>
        <dbReference type="ChEBI" id="CHEBI:15379"/>
        <dbReference type="ChEBI" id="CHEBI:32551"/>
        <dbReference type="ChEBI" id="CHEBI:57783"/>
        <dbReference type="ChEBI" id="CHEBI:57820"/>
        <dbReference type="ChEBI" id="CHEBI:58349"/>
        <dbReference type="EC" id="1.14.13.59"/>
    </reaction>
</comment>
<evidence type="ECO:0000256" key="5">
    <source>
        <dbReference type="ARBA" id="ARBA00016406"/>
    </source>
</evidence>
<accession>A0ABR7LEP3</accession>
<evidence type="ECO:0000256" key="4">
    <source>
        <dbReference type="ARBA" id="ARBA00013076"/>
    </source>
</evidence>
<gene>
    <name evidence="16" type="ORF">GPZ80_28280</name>
</gene>
<evidence type="ECO:0000256" key="7">
    <source>
        <dbReference type="ARBA" id="ARBA00022827"/>
    </source>
</evidence>
<keyword evidence="10 16" id="KW-0503">Monooxygenase</keyword>
<evidence type="ECO:0000256" key="2">
    <source>
        <dbReference type="ARBA" id="ARBA00004924"/>
    </source>
</evidence>
<name>A0ABR7LEP3_9PSEU</name>
<dbReference type="GO" id="GO:0004497">
    <property type="term" value="F:monooxygenase activity"/>
    <property type="evidence" value="ECO:0007669"/>
    <property type="project" value="UniProtKB-KW"/>
</dbReference>
<evidence type="ECO:0000256" key="14">
    <source>
        <dbReference type="ARBA" id="ARBA00032738"/>
    </source>
</evidence>
<dbReference type="Pfam" id="PF13434">
    <property type="entry name" value="Lys_Orn_oxgnase"/>
    <property type="match status" value="1"/>
</dbReference>
<evidence type="ECO:0000256" key="13">
    <source>
        <dbReference type="ARBA" id="ARBA00032493"/>
    </source>
</evidence>
<keyword evidence="7" id="KW-0274">FAD</keyword>
<dbReference type="InterPro" id="IPR025700">
    <property type="entry name" value="Lys/Orn_oxygenase"/>
</dbReference>
<dbReference type="PRINTS" id="PR00368">
    <property type="entry name" value="FADPNR"/>
</dbReference>
<evidence type="ECO:0000256" key="1">
    <source>
        <dbReference type="ARBA" id="ARBA00001974"/>
    </source>
</evidence>
<dbReference type="SUPFAM" id="SSF51905">
    <property type="entry name" value="FAD/NAD(P)-binding domain"/>
    <property type="match status" value="2"/>
</dbReference>
<evidence type="ECO:0000256" key="8">
    <source>
        <dbReference type="ARBA" id="ARBA00022857"/>
    </source>
</evidence>
<evidence type="ECO:0000313" key="16">
    <source>
        <dbReference type="EMBL" id="MBC6451068.1"/>
    </source>
</evidence>
<reference evidence="16 17" key="1">
    <citation type="submission" date="2020-06" db="EMBL/GenBank/DDBJ databases">
        <title>Actinokineospora xiongansis sp. nov., isolated from soil of Baiyangdian.</title>
        <authorList>
            <person name="Zhang X."/>
        </authorList>
    </citation>
    <scope>NUCLEOTIDE SEQUENCE [LARGE SCALE GENOMIC DNA]</scope>
    <source>
        <strain evidence="16 17">HBU206404</strain>
    </source>
</reference>
<evidence type="ECO:0000313" key="17">
    <source>
        <dbReference type="Proteomes" id="UP000734823"/>
    </source>
</evidence>
<evidence type="ECO:0000256" key="12">
    <source>
        <dbReference type="ARBA" id="ARBA00031158"/>
    </source>
</evidence>
<evidence type="ECO:0000256" key="11">
    <source>
        <dbReference type="ARBA" id="ARBA00029939"/>
    </source>
</evidence>
<keyword evidence="6" id="KW-0285">Flavoprotein</keyword>
<keyword evidence="9" id="KW-0560">Oxidoreductase</keyword>
<evidence type="ECO:0000256" key="9">
    <source>
        <dbReference type="ARBA" id="ARBA00023002"/>
    </source>
</evidence>
<evidence type="ECO:0000256" key="6">
    <source>
        <dbReference type="ARBA" id="ARBA00022630"/>
    </source>
</evidence>
<comment type="pathway">
    <text evidence="2">Siderophore biosynthesis.</text>
</comment>
<dbReference type="Gene3D" id="3.50.50.60">
    <property type="entry name" value="FAD/NAD(P)-binding domain"/>
    <property type="match status" value="1"/>
</dbReference>
<dbReference type="RefSeq" id="WP_187224148.1">
    <property type="nucleotide sequence ID" value="NZ_JABVED010000023.1"/>
</dbReference>
<comment type="caution">
    <text evidence="16">The sequence shown here is derived from an EMBL/GenBank/DDBJ whole genome shotgun (WGS) entry which is preliminary data.</text>
</comment>
<evidence type="ECO:0000256" key="15">
    <source>
        <dbReference type="ARBA" id="ARBA00048407"/>
    </source>
</evidence>
<organism evidence="16 17">
    <name type="scientific">Actinokineospora xionganensis</name>
    <dbReference type="NCBI Taxonomy" id="2684470"/>
    <lineage>
        <taxon>Bacteria</taxon>
        <taxon>Bacillati</taxon>
        <taxon>Actinomycetota</taxon>
        <taxon>Actinomycetes</taxon>
        <taxon>Pseudonocardiales</taxon>
        <taxon>Pseudonocardiaceae</taxon>
        <taxon>Actinokineospora</taxon>
    </lineage>
</organism>
<sequence length="441" mass="48406">MSAVIREHRDVELLAIGAGPANLALAVALDELAPDDLAKNSLVIEQADTVSWQRGMLLPGAQSQVSFLKDLVTLRDPRSRFSFVNYLHSVGRLSEFINMSSFWPYRAEISSYFQWAADSLEKVRLEYGRRCVGVEPCRDAAGTVTGWLTRLADGSTIRSRYIVVGAGRDPFVPAEFATLPASRVIHSTDYLPGIDRLAKDVRYRVAVVGGAQSAAEMFDAVQSDLPGCKPTLLMRSIGLKTYENSKFTNEWYYPCAVDDFFTAQPDARAQILREMHITNYSGLAPELLDKVYRSLYLDRLSGEGRLRVRTMTEVTAAFEEGDEVVLELTDRRTGAVEEFRCDLVLLGTGFVRQTPALVRGLANALGLSRTEVTRDYRLRTGPAIGACYLQGVNESTHGISDSLLSVLAVRAADITADILAHRAAPAPEPVSRKVSAPVPAS</sequence>
<dbReference type="EC" id="1.14.13.59" evidence="4"/>
<dbReference type="InterPro" id="IPR036188">
    <property type="entry name" value="FAD/NAD-bd_sf"/>
</dbReference>